<dbReference type="InterPro" id="IPR036974">
    <property type="entry name" value="PUA_sf"/>
</dbReference>
<dbReference type="InterPro" id="IPR041532">
    <property type="entry name" value="RlmI-like_PUA"/>
</dbReference>
<reference evidence="9 10" key="1">
    <citation type="submission" date="2013-01" db="EMBL/GenBank/DDBJ databases">
        <authorList>
            <person name="Harkins D.M."/>
            <person name="Durkin A.S."/>
            <person name="Brinkac L.M."/>
            <person name="Haft D.H."/>
            <person name="Selengut J.D."/>
            <person name="Sanka R."/>
            <person name="DePew J."/>
            <person name="Purushe J."/>
            <person name="Tulsiani S.M."/>
            <person name="Graham G.C."/>
            <person name="Burns M.-A."/>
            <person name="Dohnt M.F."/>
            <person name="Smythe L.D."/>
            <person name="McKay D.B."/>
            <person name="Craig S.B."/>
            <person name="Vinetz J.M."/>
            <person name="Sutton G.G."/>
            <person name="Nierman W.C."/>
            <person name="Fouts D.E."/>
        </authorList>
    </citation>
    <scope>NUCLEOTIDE SEQUENCE [LARGE SCALE GENOMIC DNA]</scope>
    <source>
        <strain evidence="9 10">LT2116</strain>
    </source>
</reference>
<dbReference type="InterPro" id="IPR019614">
    <property type="entry name" value="SAM-dep_methyl-trfase"/>
</dbReference>
<dbReference type="Pfam" id="PF17785">
    <property type="entry name" value="PUA_3"/>
    <property type="match status" value="1"/>
</dbReference>
<dbReference type="Gene3D" id="3.40.50.150">
    <property type="entry name" value="Vaccinia Virus protein VP39"/>
    <property type="match status" value="2"/>
</dbReference>
<dbReference type="SUPFAM" id="SSF53335">
    <property type="entry name" value="S-adenosyl-L-methionine-dependent methyltransferases"/>
    <property type="match status" value="2"/>
</dbReference>
<accession>M3GYS7</accession>
<dbReference type="AlphaFoldDB" id="M3GYS7"/>
<dbReference type="GO" id="GO:0005737">
    <property type="term" value="C:cytoplasm"/>
    <property type="evidence" value="ECO:0007669"/>
    <property type="project" value="UniProtKB-SubCell"/>
</dbReference>
<protein>
    <submittedName>
        <fullName evidence="9">S-adenosylmethionine-dependent methyltransferase domain protein</fullName>
    </submittedName>
</protein>
<dbReference type="EMBL" id="AHOR02000029">
    <property type="protein sequence ID" value="EMF82056.1"/>
    <property type="molecule type" value="Genomic_DNA"/>
</dbReference>
<evidence type="ECO:0000313" key="10">
    <source>
        <dbReference type="Proteomes" id="UP000011770"/>
    </source>
</evidence>
<comment type="subcellular location">
    <subcellularLocation>
        <location evidence="1">Cytoplasm</location>
    </subcellularLocation>
</comment>
<dbReference type="GO" id="GO:0008168">
    <property type="term" value="F:methyltransferase activity"/>
    <property type="evidence" value="ECO:0007669"/>
    <property type="project" value="UniProtKB-KW"/>
</dbReference>
<dbReference type="Gene3D" id="2.60.40.1180">
    <property type="entry name" value="Golgi alpha-mannosidase II"/>
    <property type="match status" value="1"/>
</dbReference>
<evidence type="ECO:0000313" key="9">
    <source>
        <dbReference type="EMBL" id="EMF82056.1"/>
    </source>
</evidence>
<feature type="domain" description="RlmI-like PUA" evidence="8">
    <location>
        <begin position="10"/>
        <end position="72"/>
    </location>
</feature>
<dbReference type="Gene3D" id="2.30.130.10">
    <property type="entry name" value="PUA domain"/>
    <property type="match status" value="1"/>
</dbReference>
<dbReference type="GO" id="GO:0003723">
    <property type="term" value="F:RNA binding"/>
    <property type="evidence" value="ECO:0007669"/>
    <property type="project" value="InterPro"/>
</dbReference>
<evidence type="ECO:0000256" key="2">
    <source>
        <dbReference type="ARBA" id="ARBA00022490"/>
    </source>
</evidence>
<dbReference type="InterPro" id="IPR029063">
    <property type="entry name" value="SAM-dependent_MTases_sf"/>
</dbReference>
<evidence type="ECO:0000259" key="8">
    <source>
        <dbReference type="Pfam" id="PF17785"/>
    </source>
</evidence>
<name>M3GYS7_9LEPT</name>
<evidence type="ECO:0000256" key="1">
    <source>
        <dbReference type="ARBA" id="ARBA00004496"/>
    </source>
</evidence>
<dbReference type="Pfam" id="PF10672">
    <property type="entry name" value="Methyltrans_SAM"/>
    <property type="match status" value="2"/>
</dbReference>
<dbReference type="PANTHER" id="PTHR42873:SF1">
    <property type="entry name" value="S-ADENOSYLMETHIONINE-DEPENDENT METHYLTRANSFERASE DOMAIN-CONTAINING PROTEIN"/>
    <property type="match status" value="1"/>
</dbReference>
<evidence type="ECO:0000256" key="6">
    <source>
        <dbReference type="SAM" id="MobiDB-lite"/>
    </source>
</evidence>
<proteinExistence type="predicted"/>
<evidence type="ECO:0000256" key="4">
    <source>
        <dbReference type="ARBA" id="ARBA00022679"/>
    </source>
</evidence>
<feature type="domain" description="S-adenosylmethionine-dependent methyltransferase" evidence="7">
    <location>
        <begin position="622"/>
        <end position="722"/>
    </location>
</feature>
<dbReference type="PANTHER" id="PTHR42873">
    <property type="entry name" value="RIBOSOMAL RNA LARGE SUBUNIT METHYLTRANSFERASE"/>
    <property type="match status" value="1"/>
</dbReference>
<keyword evidence="3 9" id="KW-0489">Methyltransferase</keyword>
<evidence type="ECO:0000256" key="5">
    <source>
        <dbReference type="ARBA" id="ARBA00022691"/>
    </source>
</evidence>
<sequence>MANFRFRKYQLNRKSELSVRRKHPWIFSGNLSSTTSPFVNGQWLSLFSTENFPVATGIYSDIGLVAIRVIQFSPSFSKEKIRESLICALQKRNELRKTTNAYRILHGENDFFPGITIDRLNSTWVVRIYSSSLLAYGRWLLWNLYDICKNSKLGEPQPKRILFDPAEKIGDDKLIFRKHNSKDTSTTSLFSEISDFPRSLVPSTPNLKAEENPVLLKSNLYNTTKRIEERLWRGKCEPIKMKTGPTKDSQKSVKRKNKSEKEPLRIRETIQLYGIQFPVELPGQKGGIFLDLRNLRRFLLEKKELSKDKNCLHLFSHTGLTSICMEVAGASSVLSVDGSKQALDSFQRVLSLRKKRENDCKHKFVQKNLFQELEDILKDKTFGLIVIDPPNLTPDAKSKQNALRSYSYLFGSCLASLEESGTIILCSCSGRIRSEELESLAQNILKAKGWTFERFTSLKPEADHPIRKNFPEGNYFKVHIYENCKKIEPQQSKTNSLKKPERPSQSHNAIIVAGSYKLLDSGDFRKLEQIGPYTIIRPSPVSAWPATKPQLWKNIHGEYARSDKGGGAWNWHKKVDEEFYIQILEYSIKIKFTPFGHLGIFAEQLENWKKIQQLSSGLKKEEEVLNLFAYSGVSTLAALDGGACVCHLDSSKGMVDWARDNANASGLADKKVRWMVEDVLKFLKREIKRGKDYRGFILDPPTFGRGASGEVFKIEKDLPELMDLLMQLCGNKPDFIVLTCHSTGFSSLALQRILEGRIRNRGKFHLGELSIPEESGKLYPAGSNCIYVSERLSL</sequence>
<organism evidence="9 10">
    <name type="scientific">Leptospira weilii serovar Topaz str. LT2116</name>
    <dbReference type="NCBI Taxonomy" id="1088540"/>
    <lineage>
        <taxon>Bacteria</taxon>
        <taxon>Pseudomonadati</taxon>
        <taxon>Spirochaetota</taxon>
        <taxon>Spirochaetia</taxon>
        <taxon>Leptospirales</taxon>
        <taxon>Leptospiraceae</taxon>
        <taxon>Leptospira</taxon>
    </lineage>
</organism>
<evidence type="ECO:0000259" key="7">
    <source>
        <dbReference type="Pfam" id="PF10672"/>
    </source>
</evidence>
<keyword evidence="5" id="KW-0949">S-adenosyl-L-methionine</keyword>
<gene>
    <name evidence="9" type="ORF">LEP1GSC188_0743</name>
</gene>
<dbReference type="CDD" id="cd11572">
    <property type="entry name" value="RlmI_M_like"/>
    <property type="match status" value="1"/>
</dbReference>
<feature type="region of interest" description="Disordered" evidence="6">
    <location>
        <begin position="239"/>
        <end position="261"/>
    </location>
</feature>
<keyword evidence="2" id="KW-0963">Cytoplasm</keyword>
<evidence type="ECO:0000256" key="3">
    <source>
        <dbReference type="ARBA" id="ARBA00022603"/>
    </source>
</evidence>
<dbReference type="GO" id="GO:0032259">
    <property type="term" value="P:methylation"/>
    <property type="evidence" value="ECO:0007669"/>
    <property type="project" value="UniProtKB-KW"/>
</dbReference>
<dbReference type="Proteomes" id="UP000011770">
    <property type="component" value="Unassembled WGS sequence"/>
</dbReference>
<dbReference type="InterPro" id="IPR013780">
    <property type="entry name" value="Glyco_hydro_b"/>
</dbReference>
<dbReference type="Gene3D" id="3.30.750.80">
    <property type="entry name" value="RNA methyltransferase domain (HRMD) like"/>
    <property type="match status" value="1"/>
</dbReference>
<feature type="domain" description="S-adenosylmethionine-dependent methyltransferase" evidence="7">
    <location>
        <begin position="262"/>
        <end position="393"/>
    </location>
</feature>
<keyword evidence="4 9" id="KW-0808">Transferase</keyword>
<comment type="caution">
    <text evidence="9">The sequence shown here is derived from an EMBL/GenBank/DDBJ whole genome shotgun (WGS) entry which is preliminary data.</text>
</comment>